<dbReference type="PANTHER" id="PTHR24305">
    <property type="entry name" value="CYTOCHROME P450"/>
    <property type="match status" value="1"/>
</dbReference>
<proteinExistence type="inferred from homology"/>
<evidence type="ECO:0000256" key="12">
    <source>
        <dbReference type="PIRSR" id="PIRSR602401-1"/>
    </source>
</evidence>
<name>A0A6A6TZE4_9PEZI</name>
<feature type="transmembrane region" description="Helical" evidence="14">
    <location>
        <begin position="9"/>
        <end position="30"/>
    </location>
</feature>
<evidence type="ECO:0000256" key="2">
    <source>
        <dbReference type="ARBA" id="ARBA00004167"/>
    </source>
</evidence>
<dbReference type="PRINTS" id="PR00463">
    <property type="entry name" value="EP450I"/>
</dbReference>
<keyword evidence="7 14" id="KW-1133">Transmembrane helix</keyword>
<dbReference type="SUPFAM" id="SSF48264">
    <property type="entry name" value="Cytochrome P450"/>
    <property type="match status" value="1"/>
</dbReference>
<evidence type="ECO:0000256" key="9">
    <source>
        <dbReference type="ARBA" id="ARBA00023004"/>
    </source>
</evidence>
<keyword evidence="16" id="KW-1185">Reference proteome</keyword>
<evidence type="ECO:0000256" key="5">
    <source>
        <dbReference type="ARBA" id="ARBA00022692"/>
    </source>
</evidence>
<evidence type="ECO:0000256" key="7">
    <source>
        <dbReference type="ARBA" id="ARBA00022989"/>
    </source>
</evidence>
<dbReference type="GO" id="GO:0004497">
    <property type="term" value="F:monooxygenase activity"/>
    <property type="evidence" value="ECO:0007669"/>
    <property type="project" value="UniProtKB-KW"/>
</dbReference>
<dbReference type="InterPro" id="IPR002401">
    <property type="entry name" value="Cyt_P450_E_grp-I"/>
</dbReference>
<comment type="cofactor">
    <cofactor evidence="1 12">
        <name>heme</name>
        <dbReference type="ChEBI" id="CHEBI:30413"/>
    </cofactor>
</comment>
<evidence type="ECO:0000256" key="13">
    <source>
        <dbReference type="RuleBase" id="RU000461"/>
    </source>
</evidence>
<dbReference type="InterPro" id="IPR050121">
    <property type="entry name" value="Cytochrome_P450_monoxygenase"/>
</dbReference>
<dbReference type="CDD" id="cd11062">
    <property type="entry name" value="CYP58-like"/>
    <property type="match status" value="1"/>
</dbReference>
<keyword evidence="4 12" id="KW-0349">Heme</keyword>
<evidence type="ECO:0000256" key="8">
    <source>
        <dbReference type="ARBA" id="ARBA00023002"/>
    </source>
</evidence>
<dbReference type="GO" id="GO:0020037">
    <property type="term" value="F:heme binding"/>
    <property type="evidence" value="ECO:0007669"/>
    <property type="project" value="InterPro"/>
</dbReference>
<dbReference type="InterPro" id="IPR036396">
    <property type="entry name" value="Cyt_P450_sf"/>
</dbReference>
<gene>
    <name evidence="15" type="ORF">BT63DRAFT_405405</name>
</gene>
<keyword evidence="11 14" id="KW-0472">Membrane</keyword>
<dbReference type="PANTHER" id="PTHR24305:SF157">
    <property type="entry name" value="N-ACETYLTRYPTOPHAN 6-HYDROXYLASE IVOC-RELATED"/>
    <property type="match status" value="1"/>
</dbReference>
<dbReference type="GO" id="GO:0016705">
    <property type="term" value="F:oxidoreductase activity, acting on paired donors, with incorporation or reduction of molecular oxygen"/>
    <property type="evidence" value="ECO:0007669"/>
    <property type="project" value="InterPro"/>
</dbReference>
<evidence type="ECO:0000313" key="15">
    <source>
        <dbReference type="EMBL" id="KAF2665445.1"/>
    </source>
</evidence>
<dbReference type="InterPro" id="IPR001128">
    <property type="entry name" value="Cyt_P450"/>
</dbReference>
<evidence type="ECO:0000256" key="1">
    <source>
        <dbReference type="ARBA" id="ARBA00001971"/>
    </source>
</evidence>
<comment type="similarity">
    <text evidence="3 13">Belongs to the cytochrome P450 family.</text>
</comment>
<dbReference type="Pfam" id="PF00067">
    <property type="entry name" value="p450"/>
    <property type="match status" value="1"/>
</dbReference>
<evidence type="ECO:0000256" key="10">
    <source>
        <dbReference type="ARBA" id="ARBA00023033"/>
    </source>
</evidence>
<evidence type="ECO:0000256" key="6">
    <source>
        <dbReference type="ARBA" id="ARBA00022723"/>
    </source>
</evidence>
<dbReference type="PRINTS" id="PR00385">
    <property type="entry name" value="P450"/>
</dbReference>
<evidence type="ECO:0000313" key="16">
    <source>
        <dbReference type="Proteomes" id="UP000799302"/>
    </source>
</evidence>
<comment type="subcellular location">
    <subcellularLocation>
        <location evidence="2">Membrane</location>
        <topology evidence="2">Single-pass membrane protein</topology>
    </subcellularLocation>
</comment>
<dbReference type="EMBL" id="MU004240">
    <property type="protein sequence ID" value="KAF2665445.1"/>
    <property type="molecule type" value="Genomic_DNA"/>
</dbReference>
<evidence type="ECO:0000256" key="11">
    <source>
        <dbReference type="ARBA" id="ARBA00023136"/>
    </source>
</evidence>
<keyword evidence="6 12" id="KW-0479">Metal-binding</keyword>
<keyword evidence="5 14" id="KW-0812">Transmembrane</keyword>
<dbReference type="PROSITE" id="PS00086">
    <property type="entry name" value="CYTOCHROME_P450"/>
    <property type="match status" value="1"/>
</dbReference>
<evidence type="ECO:0000256" key="4">
    <source>
        <dbReference type="ARBA" id="ARBA00022617"/>
    </source>
</evidence>
<dbReference type="InterPro" id="IPR017972">
    <property type="entry name" value="Cyt_P450_CS"/>
</dbReference>
<organism evidence="15 16">
    <name type="scientific">Microthyrium microscopicum</name>
    <dbReference type="NCBI Taxonomy" id="703497"/>
    <lineage>
        <taxon>Eukaryota</taxon>
        <taxon>Fungi</taxon>
        <taxon>Dikarya</taxon>
        <taxon>Ascomycota</taxon>
        <taxon>Pezizomycotina</taxon>
        <taxon>Dothideomycetes</taxon>
        <taxon>Dothideomycetes incertae sedis</taxon>
        <taxon>Microthyriales</taxon>
        <taxon>Microthyriaceae</taxon>
        <taxon>Microthyrium</taxon>
    </lineage>
</organism>
<dbReference type="OrthoDB" id="3945418at2759"/>
<dbReference type="AlphaFoldDB" id="A0A6A6TZE4"/>
<sequence length="506" mass="58305">MLTLEATKLVITASTLSLLYVFTLVVYRLYFHPLCKFPGPKLAAATQFYELYYDIIGKGGMFIWEIERMHEIYGPIVRINPDELHVKDPDFYDDIYAGGNKKRDKYAAWVHMAGAAESAFSTVDHDVHRLRRVALNPFFSKRSVFRLEPRIQDKVDKLCNRLESFANTDRVLELDIAYAALTLDVITEYAYGSSYNYLDDPDFKPEWKECMNTVFEQAAFRRATPWMTRIVQTFPDEFILKMMPALAVLIKWQQDIKTQVKSILDAKQETSDDADNPNTIFHALRDSDSLPIEEKSFKRLTDEAEILVAAGSETTARTLSYTSFYLINTSSVLDRLRAELRIIMPDKTSKPTWSKLEQSEYLCAVVSEGLRISCGITTRLPRLARESIIYKDWVVPPGTPISQTTYFISMDPEIFPEPEKFKPERWLNKEKRLDRYLTSFSKGSRGCVGINLAYAELFLTIAYVFRHFDFELWETTIEDVKIDRDLFVPASKPGSKGVRLLVKSVD</sequence>
<dbReference type="GO" id="GO:0005506">
    <property type="term" value="F:iron ion binding"/>
    <property type="evidence" value="ECO:0007669"/>
    <property type="project" value="InterPro"/>
</dbReference>
<keyword evidence="10 13" id="KW-0503">Monooxygenase</keyword>
<keyword evidence="9 12" id="KW-0408">Iron</keyword>
<reference evidence="15" key="1">
    <citation type="journal article" date="2020" name="Stud. Mycol.">
        <title>101 Dothideomycetes genomes: a test case for predicting lifestyles and emergence of pathogens.</title>
        <authorList>
            <person name="Haridas S."/>
            <person name="Albert R."/>
            <person name="Binder M."/>
            <person name="Bloem J."/>
            <person name="Labutti K."/>
            <person name="Salamov A."/>
            <person name="Andreopoulos B."/>
            <person name="Baker S."/>
            <person name="Barry K."/>
            <person name="Bills G."/>
            <person name="Bluhm B."/>
            <person name="Cannon C."/>
            <person name="Castanera R."/>
            <person name="Culley D."/>
            <person name="Daum C."/>
            <person name="Ezra D."/>
            <person name="Gonzalez J."/>
            <person name="Henrissat B."/>
            <person name="Kuo A."/>
            <person name="Liang C."/>
            <person name="Lipzen A."/>
            <person name="Lutzoni F."/>
            <person name="Magnuson J."/>
            <person name="Mondo S."/>
            <person name="Nolan M."/>
            <person name="Ohm R."/>
            <person name="Pangilinan J."/>
            <person name="Park H.-J."/>
            <person name="Ramirez L."/>
            <person name="Alfaro M."/>
            <person name="Sun H."/>
            <person name="Tritt A."/>
            <person name="Yoshinaga Y."/>
            <person name="Zwiers L.-H."/>
            <person name="Turgeon B."/>
            <person name="Goodwin S."/>
            <person name="Spatafora J."/>
            <person name="Crous P."/>
            <person name="Grigoriev I."/>
        </authorList>
    </citation>
    <scope>NUCLEOTIDE SEQUENCE</scope>
    <source>
        <strain evidence="15">CBS 115976</strain>
    </source>
</reference>
<dbReference type="Gene3D" id="1.10.630.10">
    <property type="entry name" value="Cytochrome P450"/>
    <property type="match status" value="1"/>
</dbReference>
<protein>
    <submittedName>
        <fullName evidence="15">Cytochrome P450</fullName>
    </submittedName>
</protein>
<keyword evidence="8 13" id="KW-0560">Oxidoreductase</keyword>
<dbReference type="Proteomes" id="UP000799302">
    <property type="component" value="Unassembled WGS sequence"/>
</dbReference>
<feature type="binding site" description="axial binding residue" evidence="12">
    <location>
        <position position="447"/>
    </location>
    <ligand>
        <name>heme</name>
        <dbReference type="ChEBI" id="CHEBI:30413"/>
    </ligand>
    <ligandPart>
        <name>Fe</name>
        <dbReference type="ChEBI" id="CHEBI:18248"/>
    </ligandPart>
</feature>
<evidence type="ECO:0000256" key="3">
    <source>
        <dbReference type="ARBA" id="ARBA00010617"/>
    </source>
</evidence>
<dbReference type="GO" id="GO:0016020">
    <property type="term" value="C:membrane"/>
    <property type="evidence" value="ECO:0007669"/>
    <property type="project" value="UniProtKB-SubCell"/>
</dbReference>
<accession>A0A6A6TZE4</accession>
<dbReference type="FunFam" id="1.10.630.10:FF:000069">
    <property type="entry name" value="Cytochrome P450, putative (Eurofung)"/>
    <property type="match status" value="1"/>
</dbReference>
<evidence type="ECO:0000256" key="14">
    <source>
        <dbReference type="SAM" id="Phobius"/>
    </source>
</evidence>